<name>A0A915HMI3_ROMCU</name>
<dbReference type="AlphaFoldDB" id="A0A915HMI3"/>
<protein>
    <submittedName>
        <fullName evidence="2">Uncharacterized protein</fullName>
    </submittedName>
</protein>
<dbReference type="Proteomes" id="UP000887565">
    <property type="component" value="Unplaced"/>
</dbReference>
<dbReference type="WBParaSite" id="nRc.2.0.1.t02552-RA">
    <property type="protein sequence ID" value="nRc.2.0.1.t02552-RA"/>
    <property type="gene ID" value="nRc.2.0.1.g02552"/>
</dbReference>
<evidence type="ECO:0000313" key="1">
    <source>
        <dbReference type="Proteomes" id="UP000887565"/>
    </source>
</evidence>
<keyword evidence="1" id="KW-1185">Reference proteome</keyword>
<reference evidence="2" key="1">
    <citation type="submission" date="2022-11" db="UniProtKB">
        <authorList>
            <consortium name="WormBaseParasite"/>
        </authorList>
    </citation>
    <scope>IDENTIFICATION</scope>
</reference>
<organism evidence="1 2">
    <name type="scientific">Romanomermis culicivorax</name>
    <name type="common">Nematode worm</name>
    <dbReference type="NCBI Taxonomy" id="13658"/>
    <lineage>
        <taxon>Eukaryota</taxon>
        <taxon>Metazoa</taxon>
        <taxon>Ecdysozoa</taxon>
        <taxon>Nematoda</taxon>
        <taxon>Enoplea</taxon>
        <taxon>Dorylaimia</taxon>
        <taxon>Mermithida</taxon>
        <taxon>Mermithoidea</taxon>
        <taxon>Mermithidae</taxon>
        <taxon>Romanomermis</taxon>
    </lineage>
</organism>
<accession>A0A915HMI3</accession>
<evidence type="ECO:0000313" key="2">
    <source>
        <dbReference type="WBParaSite" id="nRc.2.0.1.t02552-RA"/>
    </source>
</evidence>
<sequence length="134" mass="14993">MNLRLSPDHETFVKRKAASTCDYSQSKSFRLALSRKRSTNLNNNYSQISISTLNLWHHQNENQPDHYKEGLLKPSIFRTVESGSMNLDDFSSQVLSINTSTGNHVSKFNIGGKVAAPSIFISSQTLKHSALPLI</sequence>
<proteinExistence type="predicted"/>